<reference evidence="2 3" key="1">
    <citation type="submission" date="2016-10" db="EMBL/GenBank/DDBJ databases">
        <authorList>
            <person name="de Groot N.N."/>
        </authorList>
    </citation>
    <scope>NUCLEOTIDE SEQUENCE [LARGE SCALE GENOMIC DNA]</scope>
    <source>
        <strain evidence="2 3">DSM 26424</strain>
    </source>
</reference>
<organism evidence="2 3">
    <name type="scientific">Salipiger marinus</name>
    <dbReference type="NCBI Taxonomy" id="555512"/>
    <lineage>
        <taxon>Bacteria</taxon>
        <taxon>Pseudomonadati</taxon>
        <taxon>Pseudomonadota</taxon>
        <taxon>Alphaproteobacteria</taxon>
        <taxon>Rhodobacterales</taxon>
        <taxon>Roseobacteraceae</taxon>
        <taxon>Salipiger</taxon>
    </lineage>
</organism>
<dbReference type="RefSeq" id="WP_089848346.1">
    <property type="nucleotide sequence ID" value="NZ_FNEJ01000012.1"/>
</dbReference>
<dbReference type="Proteomes" id="UP000199093">
    <property type="component" value="Unassembled WGS sequence"/>
</dbReference>
<keyword evidence="3" id="KW-1185">Reference proteome</keyword>
<dbReference type="PRINTS" id="PR00081">
    <property type="entry name" value="GDHRDH"/>
</dbReference>
<accession>A0A1G8PEE4</accession>
<sequence>MTPRHVVIAGGSRGIGAACAARFAAAGDRVSVLSRSEGIRVDLREAGAVAAALQQAEAAQGPTDVLVCTAGAARQAPTSALDAAALREGMEAKYFPYANIIMAALPGMAARGRGVIVPVIGMGGKVASPTHLPGGAANAALMLLTSGLGHAYAASGIRVVGVNPGPVATARFDQLLAARAAQDGISAEAARSAVTAGLPAGAVPTPEQLAEIVHFLAGDGAVMLNGTVIAADGGAVPVI</sequence>
<dbReference type="AlphaFoldDB" id="A0A1G8PEE4"/>
<dbReference type="SUPFAM" id="SSF51735">
    <property type="entry name" value="NAD(P)-binding Rossmann-fold domains"/>
    <property type="match status" value="1"/>
</dbReference>
<dbReference type="Pfam" id="PF00106">
    <property type="entry name" value="adh_short"/>
    <property type="match status" value="1"/>
</dbReference>
<protein>
    <submittedName>
        <fullName evidence="2">NADP-dependent 3-hydroxy acid dehydrogenase YdfG</fullName>
    </submittedName>
</protein>
<dbReference type="OrthoDB" id="9785826at2"/>
<evidence type="ECO:0000313" key="3">
    <source>
        <dbReference type="Proteomes" id="UP000199093"/>
    </source>
</evidence>
<comment type="similarity">
    <text evidence="1">Belongs to the short-chain dehydrogenases/reductases (SDR) family.</text>
</comment>
<evidence type="ECO:0000256" key="1">
    <source>
        <dbReference type="ARBA" id="ARBA00006484"/>
    </source>
</evidence>
<dbReference type="InterPro" id="IPR002347">
    <property type="entry name" value="SDR_fam"/>
</dbReference>
<dbReference type="STRING" id="555512.SAMN04487993_101287"/>
<name>A0A1G8PEE4_9RHOB</name>
<dbReference type="InterPro" id="IPR036291">
    <property type="entry name" value="NAD(P)-bd_dom_sf"/>
</dbReference>
<gene>
    <name evidence="2" type="ORF">SAMN04487993_101287</name>
</gene>
<dbReference type="EMBL" id="FNEJ01000012">
    <property type="protein sequence ID" value="SDI90812.1"/>
    <property type="molecule type" value="Genomic_DNA"/>
</dbReference>
<dbReference type="InterPro" id="IPR050259">
    <property type="entry name" value="SDR"/>
</dbReference>
<proteinExistence type="inferred from homology"/>
<dbReference type="PANTHER" id="PTHR42879">
    <property type="entry name" value="3-OXOACYL-(ACYL-CARRIER-PROTEIN) REDUCTASE"/>
    <property type="match status" value="1"/>
</dbReference>
<dbReference type="Gene3D" id="3.40.50.720">
    <property type="entry name" value="NAD(P)-binding Rossmann-like Domain"/>
    <property type="match status" value="1"/>
</dbReference>
<evidence type="ECO:0000313" key="2">
    <source>
        <dbReference type="EMBL" id="SDI90812.1"/>
    </source>
</evidence>
<dbReference type="PANTHER" id="PTHR42879:SF6">
    <property type="entry name" value="NADPH-DEPENDENT REDUCTASE BACG"/>
    <property type="match status" value="1"/>
</dbReference>